<dbReference type="EMBL" id="CAJVAX010000018">
    <property type="protein sequence ID" value="CAG7646206.1"/>
    <property type="molecule type" value="Genomic_DNA"/>
</dbReference>
<accession>A0A9W4MI93</accession>
<evidence type="ECO:0000313" key="1">
    <source>
        <dbReference type="EMBL" id="CAG7646206.1"/>
    </source>
</evidence>
<keyword evidence="2" id="KW-1185">Reference proteome</keyword>
<dbReference type="AlphaFoldDB" id="A0A9W4MI93"/>
<proteinExistence type="predicted"/>
<sequence>MFHTCPNAASDIGRWSCHGLVGRARGRCRPRRALRPLLGAVVCDASDVLVADNDLQGNLTAPYLLTGTATAQTRFTANKGVEQIDGWLVATVPGAVTDGVYDFGNLLYLSGQRIRVTKVIRKLAAGTCDVRLDADSASAGGSALAATTAVQTTTLASALSVDGTADPVRLHAHVLGAAGAQDLEVQFAYQVVS</sequence>
<comment type="caution">
    <text evidence="1">The sequence shown here is derived from an EMBL/GenBank/DDBJ whole genome shotgun (WGS) entry which is preliminary data.</text>
</comment>
<protein>
    <submittedName>
        <fullName evidence="1">Uncharacterized protein</fullName>
    </submittedName>
</protein>
<gene>
    <name evidence="1" type="ORF">SBRY_40356</name>
</gene>
<evidence type="ECO:0000313" key="2">
    <source>
        <dbReference type="Proteomes" id="UP001153328"/>
    </source>
</evidence>
<organism evidence="1 2">
    <name type="scientific">Actinacidiphila bryophytorum</name>
    <dbReference type="NCBI Taxonomy" id="1436133"/>
    <lineage>
        <taxon>Bacteria</taxon>
        <taxon>Bacillati</taxon>
        <taxon>Actinomycetota</taxon>
        <taxon>Actinomycetes</taxon>
        <taxon>Kitasatosporales</taxon>
        <taxon>Streptomycetaceae</taxon>
        <taxon>Actinacidiphila</taxon>
    </lineage>
</organism>
<reference evidence="1" key="1">
    <citation type="submission" date="2021-06" db="EMBL/GenBank/DDBJ databases">
        <authorList>
            <person name="Arsene-Ploetze F."/>
        </authorList>
    </citation>
    <scope>NUCLEOTIDE SEQUENCE</scope>
    <source>
        <strain evidence="1">SBRY1</strain>
    </source>
</reference>
<dbReference type="Proteomes" id="UP001153328">
    <property type="component" value="Unassembled WGS sequence"/>
</dbReference>
<name>A0A9W4MI93_9ACTN</name>